<organism evidence="2 3">
    <name type="scientific">Klebsiella variicola</name>
    <dbReference type="NCBI Taxonomy" id="244366"/>
    <lineage>
        <taxon>Bacteria</taxon>
        <taxon>Pseudomonadati</taxon>
        <taxon>Pseudomonadota</taxon>
        <taxon>Gammaproteobacteria</taxon>
        <taxon>Enterobacterales</taxon>
        <taxon>Enterobacteriaceae</taxon>
        <taxon>Klebsiella/Raoultella group</taxon>
        <taxon>Klebsiella</taxon>
        <taxon>Klebsiella pneumoniae complex</taxon>
    </lineage>
</organism>
<accession>A0A9P0V498</accession>
<keyword evidence="3" id="KW-1185">Reference proteome</keyword>
<evidence type="ECO:0000313" key="2">
    <source>
        <dbReference type="EMBL" id="CAH6087855.1"/>
    </source>
</evidence>
<feature type="transmembrane region" description="Helical" evidence="1">
    <location>
        <begin position="26"/>
        <end position="44"/>
    </location>
</feature>
<name>A0A9P0V498_KLEVA</name>
<dbReference type="AlphaFoldDB" id="A0A9P0V498"/>
<keyword evidence="1" id="KW-0472">Membrane</keyword>
<comment type="caution">
    <text evidence="2">The sequence shown here is derived from an EMBL/GenBank/DDBJ whole genome shotgun (WGS) entry which is preliminary data.</text>
</comment>
<keyword evidence="1" id="KW-0812">Transmembrane</keyword>
<dbReference type="RefSeq" id="WP_123837137.1">
    <property type="nucleotide sequence ID" value="NZ_BQTQ01000010.1"/>
</dbReference>
<protein>
    <submittedName>
        <fullName evidence="2">Uncharacterized protein</fullName>
    </submittedName>
</protein>
<evidence type="ECO:0000313" key="3">
    <source>
        <dbReference type="Proteomes" id="UP000789617"/>
    </source>
</evidence>
<dbReference type="EMBL" id="CAJOXS020000002">
    <property type="protein sequence ID" value="CAH6087855.1"/>
    <property type="molecule type" value="Genomic_DNA"/>
</dbReference>
<proteinExistence type="predicted"/>
<keyword evidence="1" id="KW-1133">Transmembrane helix</keyword>
<sequence>MEQLTNLCTIVWVWMKDFATYISENSILSGTIATLFAAFLIFVFKEYIKKPPNFSGVFEIECTTLNSAYNPYINLISYYNLILICDNNVIEGHIEKIRDIESNCFIRNYIGKQRNIGEVSGIIKRNYLRPNHASLNIKINGERREYTILLYFRKVNTEVMYGKFWSTAADSSGNVKWKRNVF</sequence>
<gene>
    <name evidence="2" type="ORF">AN2335V1_2510</name>
</gene>
<evidence type="ECO:0000256" key="1">
    <source>
        <dbReference type="SAM" id="Phobius"/>
    </source>
</evidence>
<reference evidence="2" key="1">
    <citation type="submission" date="2022-05" db="EMBL/GenBank/DDBJ databases">
        <authorList>
            <person name="Alioto T."/>
            <person name="Alioto T."/>
            <person name="Gomez Garrido J."/>
        </authorList>
    </citation>
    <scope>NUCLEOTIDE SEQUENCE</scope>
    <source>
        <strain evidence="2">0</strain>
    </source>
</reference>
<dbReference type="Proteomes" id="UP000789617">
    <property type="component" value="Unassembled WGS sequence"/>
</dbReference>